<dbReference type="GO" id="GO:0005509">
    <property type="term" value="F:calcium ion binding"/>
    <property type="evidence" value="ECO:0007669"/>
    <property type="project" value="UniProtKB-ARBA"/>
</dbReference>
<keyword evidence="16" id="KW-1185">Reference proteome</keyword>
<dbReference type="InterPro" id="IPR036890">
    <property type="entry name" value="HATPase_C_sf"/>
</dbReference>
<dbReference type="Proteomes" id="UP000297643">
    <property type="component" value="Unassembled WGS sequence"/>
</dbReference>
<evidence type="ECO:0000256" key="4">
    <source>
        <dbReference type="ARBA" id="ARBA00012438"/>
    </source>
</evidence>
<keyword evidence="8 15" id="KW-0418">Kinase</keyword>
<evidence type="ECO:0000256" key="9">
    <source>
        <dbReference type="ARBA" id="ARBA00022989"/>
    </source>
</evidence>
<comment type="subcellular location">
    <subcellularLocation>
        <location evidence="3">Cell membrane</location>
    </subcellularLocation>
</comment>
<dbReference type="FunFam" id="1.10.287.130:FF:000001">
    <property type="entry name" value="Two-component sensor histidine kinase"/>
    <property type="match status" value="1"/>
</dbReference>
<proteinExistence type="predicted"/>
<dbReference type="InterPro" id="IPR004358">
    <property type="entry name" value="Sig_transdc_His_kin-like_C"/>
</dbReference>
<dbReference type="SUPFAM" id="SSF158472">
    <property type="entry name" value="HAMP domain-like"/>
    <property type="match status" value="1"/>
</dbReference>
<feature type="transmembrane region" description="Helical" evidence="12">
    <location>
        <begin position="154"/>
        <end position="177"/>
    </location>
</feature>
<dbReference type="CDD" id="cd00075">
    <property type="entry name" value="HATPase"/>
    <property type="match status" value="1"/>
</dbReference>
<evidence type="ECO:0000256" key="1">
    <source>
        <dbReference type="ARBA" id="ARBA00000085"/>
    </source>
</evidence>
<reference evidence="15 16" key="1">
    <citation type="submission" date="2019-03" db="EMBL/GenBank/DDBJ databases">
        <title>Genomics of glacier-inhabiting Cryobacterium strains.</title>
        <authorList>
            <person name="Liu Q."/>
            <person name="Xin Y.-H."/>
        </authorList>
    </citation>
    <scope>NUCLEOTIDE SEQUENCE [LARGE SCALE GENOMIC DNA]</scope>
    <source>
        <strain evidence="15 16">RHLT2-21</strain>
    </source>
</reference>
<keyword evidence="9 12" id="KW-1133">Transmembrane helix</keyword>
<feature type="transmembrane region" description="Helical" evidence="12">
    <location>
        <begin position="12"/>
        <end position="36"/>
    </location>
</feature>
<evidence type="ECO:0000256" key="6">
    <source>
        <dbReference type="ARBA" id="ARBA00022679"/>
    </source>
</evidence>
<dbReference type="Pfam" id="PF02518">
    <property type="entry name" value="HATPase_c"/>
    <property type="match status" value="1"/>
</dbReference>
<dbReference type="FunFam" id="3.30.565.10:FF:000006">
    <property type="entry name" value="Sensor histidine kinase WalK"/>
    <property type="match status" value="1"/>
</dbReference>
<evidence type="ECO:0000256" key="5">
    <source>
        <dbReference type="ARBA" id="ARBA00022553"/>
    </source>
</evidence>
<dbReference type="AlphaFoldDB" id="A0A4R8WDU7"/>
<dbReference type="InterPro" id="IPR003661">
    <property type="entry name" value="HisK_dim/P_dom"/>
</dbReference>
<dbReference type="GO" id="GO:0005886">
    <property type="term" value="C:plasma membrane"/>
    <property type="evidence" value="ECO:0007669"/>
    <property type="project" value="UniProtKB-SubCell"/>
</dbReference>
<comment type="cofactor">
    <cofactor evidence="2">
        <name>a divalent metal cation</name>
        <dbReference type="ChEBI" id="CHEBI:60240"/>
    </cofactor>
</comment>
<dbReference type="InterPro" id="IPR036097">
    <property type="entry name" value="HisK_dim/P_sf"/>
</dbReference>
<dbReference type="CDD" id="cd06225">
    <property type="entry name" value="HAMP"/>
    <property type="match status" value="1"/>
</dbReference>
<dbReference type="GO" id="GO:0000155">
    <property type="term" value="F:phosphorelay sensor kinase activity"/>
    <property type="evidence" value="ECO:0007669"/>
    <property type="project" value="InterPro"/>
</dbReference>
<evidence type="ECO:0000256" key="11">
    <source>
        <dbReference type="ARBA" id="ARBA00023136"/>
    </source>
</evidence>
<evidence type="ECO:0000256" key="12">
    <source>
        <dbReference type="SAM" id="Phobius"/>
    </source>
</evidence>
<gene>
    <name evidence="15" type="ORF">E3O32_02460</name>
</gene>
<dbReference type="PRINTS" id="PR00344">
    <property type="entry name" value="BCTRLSENSOR"/>
</dbReference>
<evidence type="ECO:0000256" key="8">
    <source>
        <dbReference type="ARBA" id="ARBA00022777"/>
    </source>
</evidence>
<protein>
    <recommendedName>
        <fullName evidence="4">histidine kinase</fullName>
        <ecNumber evidence="4">2.7.13.3</ecNumber>
    </recommendedName>
</protein>
<keyword evidence="6" id="KW-0808">Transferase</keyword>
<evidence type="ECO:0000259" key="13">
    <source>
        <dbReference type="PROSITE" id="PS50109"/>
    </source>
</evidence>
<keyword evidence="5" id="KW-0597">Phosphoprotein</keyword>
<dbReference type="CDD" id="cd00082">
    <property type="entry name" value="HisKA"/>
    <property type="match status" value="1"/>
</dbReference>
<dbReference type="PROSITE" id="PS50885">
    <property type="entry name" value="HAMP"/>
    <property type="match status" value="1"/>
</dbReference>
<dbReference type="Gene3D" id="6.10.340.10">
    <property type="match status" value="1"/>
</dbReference>
<comment type="caution">
    <text evidence="15">The sequence shown here is derived from an EMBL/GenBank/DDBJ whole genome shotgun (WGS) entry which is preliminary data.</text>
</comment>
<dbReference type="Gene3D" id="3.30.565.10">
    <property type="entry name" value="Histidine kinase-like ATPase, C-terminal domain"/>
    <property type="match status" value="1"/>
</dbReference>
<dbReference type="PANTHER" id="PTHR45436:SF5">
    <property type="entry name" value="SENSOR HISTIDINE KINASE TRCS"/>
    <property type="match status" value="1"/>
</dbReference>
<evidence type="ECO:0000256" key="3">
    <source>
        <dbReference type="ARBA" id="ARBA00004236"/>
    </source>
</evidence>
<accession>A0A4R8WDU7</accession>
<feature type="domain" description="HAMP" evidence="14">
    <location>
        <begin position="174"/>
        <end position="227"/>
    </location>
</feature>
<evidence type="ECO:0000256" key="2">
    <source>
        <dbReference type="ARBA" id="ARBA00001968"/>
    </source>
</evidence>
<keyword evidence="7 12" id="KW-0812">Transmembrane</keyword>
<dbReference type="SUPFAM" id="SSF55874">
    <property type="entry name" value="ATPase domain of HSP90 chaperone/DNA topoisomerase II/histidine kinase"/>
    <property type="match status" value="1"/>
</dbReference>
<dbReference type="InterPro" id="IPR003594">
    <property type="entry name" value="HATPase_dom"/>
</dbReference>
<evidence type="ECO:0000256" key="7">
    <source>
        <dbReference type="ARBA" id="ARBA00022692"/>
    </source>
</evidence>
<evidence type="ECO:0000256" key="10">
    <source>
        <dbReference type="ARBA" id="ARBA00023012"/>
    </source>
</evidence>
<dbReference type="SMART" id="SM00387">
    <property type="entry name" value="HATPase_c"/>
    <property type="match status" value="1"/>
</dbReference>
<dbReference type="Pfam" id="PF00512">
    <property type="entry name" value="HisKA"/>
    <property type="match status" value="1"/>
</dbReference>
<feature type="domain" description="Histidine kinase" evidence="13">
    <location>
        <begin position="235"/>
        <end position="445"/>
    </location>
</feature>
<dbReference type="SMART" id="SM00388">
    <property type="entry name" value="HisKA"/>
    <property type="match status" value="1"/>
</dbReference>
<dbReference type="Gene3D" id="1.10.287.130">
    <property type="match status" value="1"/>
</dbReference>
<evidence type="ECO:0000313" key="15">
    <source>
        <dbReference type="EMBL" id="TFC07395.1"/>
    </source>
</evidence>
<keyword evidence="10" id="KW-0902">Two-component regulatory system</keyword>
<dbReference type="Pfam" id="PF00672">
    <property type="entry name" value="HAMP"/>
    <property type="match status" value="1"/>
</dbReference>
<dbReference type="InterPro" id="IPR003660">
    <property type="entry name" value="HAMP_dom"/>
</dbReference>
<evidence type="ECO:0000259" key="14">
    <source>
        <dbReference type="PROSITE" id="PS50885"/>
    </source>
</evidence>
<dbReference type="PANTHER" id="PTHR45436">
    <property type="entry name" value="SENSOR HISTIDINE KINASE YKOH"/>
    <property type="match status" value="1"/>
</dbReference>
<dbReference type="PROSITE" id="PS50109">
    <property type="entry name" value="HIS_KIN"/>
    <property type="match status" value="1"/>
</dbReference>
<name>A0A4R8WDU7_9MICO</name>
<sequence>MRVTRLIGGVRWRITAAATFVVLVVLVVTGGALVAAQRSVLTDNVDENLRRHSSAIIAALDSGTQPALIASQGDDESFARVTDAAGREIAATARTLADARLAAPPRSADGFQTMRSSPGPDFRLLATTRNGLRVLVGTPLDDVQDSVDTLLRGLLIAVPAASLLLAVVVWLLVGRVLRPVEAIRRRVAGVSGSTLNRRVPEPKTQDEIARLARTMNEMLERVETADTRQRRFVADASHELRTPLARIRAQLEVDRAHPEEADAAATRQSVLDEADTLQRLIDDLLLLARADNAQEPRVGDLVDLDDVVMAEARRMRGTESVSVDVSRVSGAQVRGNRDRLARVVRNLLDNAVQHGGPQIVVSLREVDGQAELTVADDGPGIPAAEQDRVFERFARVDEARSQGAGGSGLGLAIAREIVAAHGGAIVIDPLHRSGARFVVTLPIGGKTARSPVS</sequence>
<organism evidence="15 16">
    <name type="scientific">Cryobacterium mannosilyticum</name>
    <dbReference type="NCBI Taxonomy" id="1259190"/>
    <lineage>
        <taxon>Bacteria</taxon>
        <taxon>Bacillati</taxon>
        <taxon>Actinomycetota</taxon>
        <taxon>Actinomycetes</taxon>
        <taxon>Micrococcales</taxon>
        <taxon>Microbacteriaceae</taxon>
        <taxon>Cryobacterium</taxon>
    </lineage>
</organism>
<dbReference type="EMBL" id="SOFM01000007">
    <property type="protein sequence ID" value="TFC07395.1"/>
    <property type="molecule type" value="Genomic_DNA"/>
</dbReference>
<dbReference type="SUPFAM" id="SSF47384">
    <property type="entry name" value="Homodimeric domain of signal transducing histidine kinase"/>
    <property type="match status" value="1"/>
</dbReference>
<dbReference type="SMART" id="SM00304">
    <property type="entry name" value="HAMP"/>
    <property type="match status" value="1"/>
</dbReference>
<dbReference type="InterPro" id="IPR050428">
    <property type="entry name" value="TCS_sensor_his_kinase"/>
</dbReference>
<evidence type="ECO:0000313" key="16">
    <source>
        <dbReference type="Proteomes" id="UP000297643"/>
    </source>
</evidence>
<dbReference type="InterPro" id="IPR005467">
    <property type="entry name" value="His_kinase_dom"/>
</dbReference>
<comment type="catalytic activity">
    <reaction evidence="1">
        <text>ATP + protein L-histidine = ADP + protein N-phospho-L-histidine.</text>
        <dbReference type="EC" id="2.7.13.3"/>
    </reaction>
</comment>
<dbReference type="EC" id="2.7.13.3" evidence="4"/>
<keyword evidence="11 12" id="KW-0472">Membrane</keyword>